<protein>
    <submittedName>
        <fullName evidence="2">ECL1/2/3 zinc binding protein</fullName>
    </submittedName>
</protein>
<accession>A0A8S5V7L0</accession>
<sequence>MSKNVKKCIICGREFYCTPSRNVVTCSRECRLIHLSQTHKGAKRSEDVKQKMSDARRKNPRNAEIQRKATEAAKKSPKSGRFETNRAAIDWHLISPEGEHFHIHSLTFWLRENCDKFGVEPDSKEFFNTIAGLSRVKRSMLGKIKGENRPCLTYKGWRVLPTEYDEHLKETKK</sequence>
<name>A0A8S5V7L0_9CAUD</name>
<organism evidence="2">
    <name type="scientific">Siphoviridae sp. ctiuu37</name>
    <dbReference type="NCBI Taxonomy" id="2825628"/>
    <lineage>
        <taxon>Viruses</taxon>
        <taxon>Duplodnaviria</taxon>
        <taxon>Heunggongvirae</taxon>
        <taxon>Uroviricota</taxon>
        <taxon>Caudoviricetes</taxon>
    </lineage>
</organism>
<proteinExistence type="predicted"/>
<feature type="region of interest" description="Disordered" evidence="1">
    <location>
        <begin position="41"/>
        <end position="81"/>
    </location>
</feature>
<evidence type="ECO:0000313" key="2">
    <source>
        <dbReference type="EMBL" id="DAG02745.1"/>
    </source>
</evidence>
<feature type="compositionally biased region" description="Basic and acidic residues" evidence="1">
    <location>
        <begin position="43"/>
        <end position="57"/>
    </location>
</feature>
<feature type="compositionally biased region" description="Basic and acidic residues" evidence="1">
    <location>
        <begin position="64"/>
        <end position="81"/>
    </location>
</feature>
<dbReference type="EMBL" id="BK016214">
    <property type="protein sequence ID" value="DAG02745.1"/>
    <property type="molecule type" value="Genomic_DNA"/>
</dbReference>
<reference evidence="2" key="1">
    <citation type="journal article" date="2021" name="Proc. Natl. Acad. Sci. U.S.A.">
        <title>A Catalog of Tens of Thousands of Viruses from Human Metagenomes Reveals Hidden Associations with Chronic Diseases.</title>
        <authorList>
            <person name="Tisza M.J."/>
            <person name="Buck C.B."/>
        </authorList>
    </citation>
    <scope>NUCLEOTIDE SEQUENCE</scope>
    <source>
        <strain evidence="2">Ctiuu37</strain>
    </source>
</reference>
<evidence type="ECO:0000256" key="1">
    <source>
        <dbReference type="SAM" id="MobiDB-lite"/>
    </source>
</evidence>